<dbReference type="AlphaFoldDB" id="A0A2B7YPN3"/>
<accession>A0A2B7YPN3</accession>
<dbReference type="EMBL" id="PDNA01000028">
    <property type="protein sequence ID" value="PGH23150.1"/>
    <property type="molecule type" value="Genomic_DNA"/>
</dbReference>
<keyword evidence="2" id="KW-1185">Reference proteome</keyword>
<evidence type="ECO:0000313" key="2">
    <source>
        <dbReference type="Proteomes" id="UP000224634"/>
    </source>
</evidence>
<sequence>MKVLIANRGEIAVKIDPSLANLELTTFDTTYARKTQKYTTQLSPTLRPHILPCDIPQHPPRAEFDGINLLFEICLYEILVEEVVFDIAAYNG</sequence>
<gene>
    <name evidence="1" type="ORF">AJ80_02782</name>
</gene>
<reference evidence="1 2" key="1">
    <citation type="submission" date="2017-10" db="EMBL/GenBank/DDBJ databases">
        <title>Comparative genomics in systemic dimorphic fungi from Ajellomycetaceae.</title>
        <authorList>
            <person name="Munoz J.F."/>
            <person name="Mcewen J.G."/>
            <person name="Clay O.K."/>
            <person name="Cuomo C.A."/>
        </authorList>
    </citation>
    <scope>NUCLEOTIDE SEQUENCE [LARGE SCALE GENOMIC DNA]</scope>
    <source>
        <strain evidence="1 2">UAMH7299</strain>
    </source>
</reference>
<protein>
    <submittedName>
        <fullName evidence="1">Uncharacterized protein</fullName>
    </submittedName>
</protein>
<dbReference type="Proteomes" id="UP000224634">
    <property type="component" value="Unassembled WGS sequence"/>
</dbReference>
<organism evidence="1 2">
    <name type="scientific">Polytolypa hystricis (strain UAMH7299)</name>
    <dbReference type="NCBI Taxonomy" id="1447883"/>
    <lineage>
        <taxon>Eukaryota</taxon>
        <taxon>Fungi</taxon>
        <taxon>Dikarya</taxon>
        <taxon>Ascomycota</taxon>
        <taxon>Pezizomycotina</taxon>
        <taxon>Eurotiomycetes</taxon>
        <taxon>Eurotiomycetidae</taxon>
        <taxon>Onygenales</taxon>
        <taxon>Onygenales incertae sedis</taxon>
        <taxon>Polytolypa</taxon>
    </lineage>
</organism>
<name>A0A2B7YPN3_POLH7</name>
<dbReference type="InterPro" id="IPR016185">
    <property type="entry name" value="PreATP-grasp_dom_sf"/>
</dbReference>
<evidence type="ECO:0000313" key="1">
    <source>
        <dbReference type="EMBL" id="PGH23150.1"/>
    </source>
</evidence>
<comment type="caution">
    <text evidence="1">The sequence shown here is derived from an EMBL/GenBank/DDBJ whole genome shotgun (WGS) entry which is preliminary data.</text>
</comment>
<proteinExistence type="predicted"/>
<dbReference type="SUPFAM" id="SSF52440">
    <property type="entry name" value="PreATP-grasp domain"/>
    <property type="match status" value="1"/>
</dbReference>